<dbReference type="AlphaFoldDB" id="A0A2T0UTK0"/>
<dbReference type="RefSeq" id="WP_106363365.1">
    <property type="nucleotide sequence ID" value="NZ_PVTJ01000002.1"/>
</dbReference>
<dbReference type="Pfam" id="PF01402">
    <property type="entry name" value="RHH_1"/>
    <property type="match status" value="1"/>
</dbReference>
<feature type="domain" description="Ribbon-helix-helix protein CopG" evidence="1">
    <location>
        <begin position="4"/>
        <end position="39"/>
    </location>
</feature>
<protein>
    <submittedName>
        <fullName evidence="2">Ribbon-helix-helix CopG family protein</fullName>
    </submittedName>
</protein>
<proteinExistence type="predicted"/>
<evidence type="ECO:0000313" key="3">
    <source>
        <dbReference type="Proteomes" id="UP000238176"/>
    </source>
</evidence>
<dbReference type="OrthoDB" id="5193194at2"/>
<comment type="caution">
    <text evidence="2">The sequence shown here is derived from an EMBL/GenBank/DDBJ whole genome shotgun (WGS) entry which is preliminary data.</text>
</comment>
<gene>
    <name evidence="2" type="ORF">B0I28_102857</name>
</gene>
<dbReference type="GO" id="GO:0006355">
    <property type="term" value="P:regulation of DNA-templated transcription"/>
    <property type="evidence" value="ECO:0007669"/>
    <property type="project" value="InterPro"/>
</dbReference>
<name>A0A2T0UTK0_9ACTN</name>
<keyword evidence="3" id="KW-1185">Reference proteome</keyword>
<dbReference type="CDD" id="cd21631">
    <property type="entry name" value="RHH_CopG_NikR-like"/>
    <property type="match status" value="1"/>
</dbReference>
<dbReference type="EMBL" id="PVTJ01000002">
    <property type="protein sequence ID" value="PRY61233.1"/>
    <property type="molecule type" value="Genomic_DNA"/>
</dbReference>
<dbReference type="Proteomes" id="UP000238176">
    <property type="component" value="Unassembled WGS sequence"/>
</dbReference>
<accession>A0A2T0UTK0</accession>
<organism evidence="2 3">
    <name type="scientific">Glycomyces artemisiae</name>
    <dbReference type="NCBI Taxonomy" id="1076443"/>
    <lineage>
        <taxon>Bacteria</taxon>
        <taxon>Bacillati</taxon>
        <taxon>Actinomycetota</taxon>
        <taxon>Actinomycetes</taxon>
        <taxon>Glycomycetales</taxon>
        <taxon>Glycomycetaceae</taxon>
        <taxon>Glycomyces</taxon>
    </lineage>
</organism>
<evidence type="ECO:0000313" key="2">
    <source>
        <dbReference type="EMBL" id="PRY61233.1"/>
    </source>
</evidence>
<sequence>MFKTTVYLTDDEKDGLRRSAAERGISEAELIREFIDAGLASKAPQWDLLPVIHSPELAAIDDEEEFLRLDGFDR</sequence>
<reference evidence="2 3" key="1">
    <citation type="submission" date="2018-03" db="EMBL/GenBank/DDBJ databases">
        <title>Genomic Encyclopedia of Type Strains, Phase III (KMG-III): the genomes of soil and plant-associated and newly described type strains.</title>
        <authorList>
            <person name="Whitman W."/>
        </authorList>
    </citation>
    <scope>NUCLEOTIDE SEQUENCE [LARGE SCALE GENOMIC DNA]</scope>
    <source>
        <strain evidence="2 3">CGMCC 4.7067</strain>
    </source>
</reference>
<dbReference type="InterPro" id="IPR002145">
    <property type="entry name" value="CopG"/>
</dbReference>
<evidence type="ECO:0000259" key="1">
    <source>
        <dbReference type="Pfam" id="PF01402"/>
    </source>
</evidence>